<evidence type="ECO:0000256" key="5">
    <source>
        <dbReference type="SAM" id="MobiDB-lite"/>
    </source>
</evidence>
<sequence>MYSTDINIELGNYIQFPRLVLLREPEKSQSTECAICQDCCHYRPEKNDKADSMAILPCGHVFCKGCIEKALESKLTCPTCRMRLEYSSCTHSIKPRVLHEESVLMLPDTVKCSDQLPECCPSCRRAAAVKHASKLFSVYHTEIDAANRAFQESKSEDDREKLSAADKKAHRIILSSFNLRAQFDCLIPNLKTPGHRHGSKWHYDYQRLRSLAMTLSSRIDALISSFQLAAQCLKDGNQSEFDRQHRAQFEDGSPAGFSHQLSDMSKRLALGELRANILREPDMARWYGDAIVISRALGLWQAAVRDRAGLPRSDEYGTMAQIAEKLDKVYRVGDLEKIKRRIEILAQRALTQNGAGNKPSRGAKRPAEQLTDDGKGKDDGNLPPARFRRTDGGRIAITSTRHRASSGASDTVPLPGQQDTDMAGVTVHDDEGHWEGEGENYEGKQAPKILSRACIERPFPFVINNSAGFQNAWKTVQLWEKRLKGPRRRADHDRDLKFMNVLVKELYGYALDTRAEFKMMKVLKARNLRYLQFCEAPEPEIQNADAELKRMDKQYDRDDLGFDNASERNACCRCLTRLYAEAGGYDME</sequence>
<reference evidence="8" key="2">
    <citation type="submission" date="2019-10" db="EMBL/GenBank/DDBJ databases">
        <authorList>
            <consortium name="NCBI Genome Project"/>
        </authorList>
    </citation>
    <scope>NUCLEOTIDE SEQUENCE</scope>
    <source>
        <strain evidence="8">NI907</strain>
    </source>
</reference>
<evidence type="ECO:0000256" key="3">
    <source>
        <dbReference type="ARBA" id="ARBA00022833"/>
    </source>
</evidence>
<accession>A0A6P8BD67</accession>
<dbReference type="Gene3D" id="3.30.40.10">
    <property type="entry name" value="Zinc/RING finger domain, C3HC4 (zinc finger)"/>
    <property type="match status" value="1"/>
</dbReference>
<dbReference type="InterPro" id="IPR017907">
    <property type="entry name" value="Znf_RING_CS"/>
</dbReference>
<keyword evidence="3" id="KW-0862">Zinc</keyword>
<dbReference type="InterPro" id="IPR013083">
    <property type="entry name" value="Znf_RING/FYVE/PHD"/>
</dbReference>
<dbReference type="PROSITE" id="PS00518">
    <property type="entry name" value="ZF_RING_1"/>
    <property type="match status" value="1"/>
</dbReference>
<reference evidence="8" key="3">
    <citation type="submission" date="2025-08" db="UniProtKB">
        <authorList>
            <consortium name="RefSeq"/>
        </authorList>
    </citation>
    <scope>IDENTIFICATION</scope>
    <source>
        <strain evidence="8">NI907</strain>
    </source>
</reference>
<dbReference type="RefSeq" id="XP_030985120.1">
    <property type="nucleotide sequence ID" value="XM_031124028.1"/>
</dbReference>
<name>A0A6P8BD67_PYRGI</name>
<reference evidence="8" key="1">
    <citation type="journal article" date="2019" name="Mol. Biol. Evol.">
        <title>Blast fungal genomes show frequent chromosomal changes, gene gains and losses, and effector gene turnover.</title>
        <authorList>
            <person name="Gomez Luciano L.B."/>
            <person name="Jason Tsai I."/>
            <person name="Chuma I."/>
            <person name="Tosa Y."/>
            <person name="Chen Y.H."/>
            <person name="Li J.Y."/>
            <person name="Li M.Y."/>
            <person name="Jade Lu M.Y."/>
            <person name="Nakayashiki H."/>
            <person name="Li W.H."/>
        </authorList>
    </citation>
    <scope>NUCLEOTIDE SEQUENCE</scope>
    <source>
        <strain evidence="8">NI907</strain>
    </source>
</reference>
<proteinExistence type="predicted"/>
<protein>
    <recommendedName>
        <fullName evidence="6">RING-type domain-containing protein</fullName>
    </recommendedName>
</protein>
<organism evidence="7 8">
    <name type="scientific">Pyricularia grisea</name>
    <name type="common">Crabgrass-specific blast fungus</name>
    <name type="synonym">Magnaporthe grisea</name>
    <dbReference type="NCBI Taxonomy" id="148305"/>
    <lineage>
        <taxon>Eukaryota</taxon>
        <taxon>Fungi</taxon>
        <taxon>Dikarya</taxon>
        <taxon>Ascomycota</taxon>
        <taxon>Pezizomycotina</taxon>
        <taxon>Sordariomycetes</taxon>
        <taxon>Sordariomycetidae</taxon>
        <taxon>Magnaporthales</taxon>
        <taxon>Pyriculariaceae</taxon>
        <taxon>Pyricularia</taxon>
    </lineage>
</organism>
<dbReference type="AlphaFoldDB" id="A0A6P8BD67"/>
<dbReference type="Pfam" id="PF13639">
    <property type="entry name" value="zf-RING_2"/>
    <property type="match status" value="1"/>
</dbReference>
<dbReference type="PROSITE" id="PS50089">
    <property type="entry name" value="ZF_RING_2"/>
    <property type="match status" value="1"/>
</dbReference>
<dbReference type="GO" id="GO:0008270">
    <property type="term" value="F:zinc ion binding"/>
    <property type="evidence" value="ECO:0007669"/>
    <property type="project" value="UniProtKB-KW"/>
</dbReference>
<evidence type="ECO:0000256" key="4">
    <source>
        <dbReference type="PROSITE-ProRule" id="PRU00175"/>
    </source>
</evidence>
<feature type="domain" description="RING-type" evidence="6">
    <location>
        <begin position="33"/>
        <end position="81"/>
    </location>
</feature>
<dbReference type="SUPFAM" id="SSF57850">
    <property type="entry name" value="RING/U-box"/>
    <property type="match status" value="1"/>
</dbReference>
<evidence type="ECO:0000256" key="2">
    <source>
        <dbReference type="ARBA" id="ARBA00022771"/>
    </source>
</evidence>
<keyword evidence="2 4" id="KW-0863">Zinc-finger</keyword>
<evidence type="ECO:0000313" key="8">
    <source>
        <dbReference type="RefSeq" id="XP_030985120.1"/>
    </source>
</evidence>
<dbReference type="SMART" id="SM00184">
    <property type="entry name" value="RING"/>
    <property type="match status" value="1"/>
</dbReference>
<dbReference type="KEGG" id="pgri:PgNI_03976"/>
<dbReference type="Proteomes" id="UP000515153">
    <property type="component" value="Unplaced"/>
</dbReference>
<feature type="region of interest" description="Disordered" evidence="5">
    <location>
        <begin position="353"/>
        <end position="419"/>
    </location>
</feature>
<evidence type="ECO:0000259" key="6">
    <source>
        <dbReference type="PROSITE" id="PS50089"/>
    </source>
</evidence>
<dbReference type="GeneID" id="41958937"/>
<evidence type="ECO:0000313" key="7">
    <source>
        <dbReference type="Proteomes" id="UP000515153"/>
    </source>
</evidence>
<gene>
    <name evidence="8" type="ORF">PgNI_03976</name>
</gene>
<keyword evidence="1" id="KW-0479">Metal-binding</keyword>
<evidence type="ECO:0000256" key="1">
    <source>
        <dbReference type="ARBA" id="ARBA00022723"/>
    </source>
</evidence>
<dbReference type="InterPro" id="IPR001841">
    <property type="entry name" value="Znf_RING"/>
</dbReference>
<keyword evidence="7" id="KW-1185">Reference proteome</keyword>